<name>A0A4U1L0Q9_9SPHN</name>
<accession>A0A4U1L0Q9</accession>
<proteinExistence type="predicted"/>
<organism evidence="2 3">
    <name type="scientific">Sphingomonas baiyangensis</name>
    <dbReference type="NCBI Taxonomy" id="2572576"/>
    <lineage>
        <taxon>Bacteria</taxon>
        <taxon>Pseudomonadati</taxon>
        <taxon>Pseudomonadota</taxon>
        <taxon>Alphaproteobacteria</taxon>
        <taxon>Sphingomonadales</taxon>
        <taxon>Sphingomonadaceae</taxon>
        <taxon>Sphingomonas</taxon>
    </lineage>
</organism>
<reference evidence="2 3" key="1">
    <citation type="submission" date="2019-04" db="EMBL/GenBank/DDBJ databases">
        <authorList>
            <person name="Yang Y."/>
            <person name="Wei D."/>
        </authorList>
    </citation>
    <scope>NUCLEOTIDE SEQUENCE [LARGE SCALE GENOMIC DNA]</scope>
    <source>
        <strain evidence="2 3">L-1-4w-11</strain>
    </source>
</reference>
<keyword evidence="1" id="KW-0472">Membrane</keyword>
<keyword evidence="1" id="KW-1133">Transmembrane helix</keyword>
<dbReference type="EMBL" id="SWKR01000002">
    <property type="protein sequence ID" value="TKD50192.1"/>
    <property type="molecule type" value="Genomic_DNA"/>
</dbReference>
<sequence>MTRIIATLRRVEHDDLGAIALGLMVLIPLLFGFNVATLLVALAMFACGVTSIVMTHREGRSSHKDIRHG</sequence>
<evidence type="ECO:0000313" key="2">
    <source>
        <dbReference type="EMBL" id="TKD50192.1"/>
    </source>
</evidence>
<dbReference type="AlphaFoldDB" id="A0A4U1L0Q9"/>
<keyword evidence="1" id="KW-0812">Transmembrane</keyword>
<gene>
    <name evidence="2" type="ORF">FBR43_05060</name>
</gene>
<dbReference type="Proteomes" id="UP000309138">
    <property type="component" value="Unassembled WGS sequence"/>
</dbReference>
<comment type="caution">
    <text evidence="2">The sequence shown here is derived from an EMBL/GenBank/DDBJ whole genome shotgun (WGS) entry which is preliminary data.</text>
</comment>
<keyword evidence="3" id="KW-1185">Reference proteome</keyword>
<evidence type="ECO:0000256" key="1">
    <source>
        <dbReference type="SAM" id="Phobius"/>
    </source>
</evidence>
<evidence type="ECO:0000313" key="3">
    <source>
        <dbReference type="Proteomes" id="UP000309138"/>
    </source>
</evidence>
<dbReference type="RefSeq" id="WP_136942135.1">
    <property type="nucleotide sequence ID" value="NZ_SWKR01000002.1"/>
</dbReference>
<feature type="transmembrane region" description="Helical" evidence="1">
    <location>
        <begin position="20"/>
        <end position="53"/>
    </location>
</feature>
<protein>
    <submittedName>
        <fullName evidence="2">Uncharacterized protein</fullName>
    </submittedName>
</protein>